<dbReference type="OrthoDB" id="9801641at2"/>
<dbReference type="PATRIC" id="fig|43658.6.peg.2039"/>
<evidence type="ECO:0000256" key="2">
    <source>
        <dbReference type="ARBA" id="ARBA00011881"/>
    </source>
</evidence>
<accession>A0A0L0EWJ0</accession>
<dbReference type="Proteomes" id="UP000036850">
    <property type="component" value="Unassembled WGS sequence"/>
</dbReference>
<dbReference type="GO" id="GO:0005737">
    <property type="term" value="C:cytoplasm"/>
    <property type="evidence" value="ECO:0007669"/>
    <property type="project" value="TreeGrafter"/>
</dbReference>
<comment type="caution">
    <text evidence="11">The sequence shown here is derived from an EMBL/GenBank/DDBJ whole genome shotgun (WGS) entry which is preliminary data.</text>
</comment>
<dbReference type="AlphaFoldDB" id="A0A0L0EWJ0"/>
<protein>
    <recommendedName>
        <fullName evidence="3">argininosuccinate synthase</fullName>
        <ecNumber evidence="3">6.3.4.5</ecNumber>
    </recommendedName>
</protein>
<evidence type="ECO:0000259" key="10">
    <source>
        <dbReference type="Pfam" id="PF20979"/>
    </source>
</evidence>
<gene>
    <name evidence="11" type="ORF">AC626_02290</name>
</gene>
<evidence type="ECO:0000256" key="8">
    <source>
        <dbReference type="ARBA" id="ARBA00022840"/>
    </source>
</evidence>
<dbReference type="InterPro" id="IPR018223">
    <property type="entry name" value="Arginosuc_synth_CS"/>
</dbReference>
<dbReference type="PANTHER" id="PTHR11587:SF2">
    <property type="entry name" value="ARGININOSUCCINATE SYNTHASE"/>
    <property type="match status" value="1"/>
</dbReference>
<feature type="non-terminal residue" evidence="11">
    <location>
        <position position="1"/>
    </location>
</feature>
<dbReference type="InterPro" id="IPR023434">
    <property type="entry name" value="Arginosuc_synth_type_1_subfam"/>
</dbReference>
<keyword evidence="6" id="KW-0028">Amino-acid biosynthesis</keyword>
<dbReference type="InterPro" id="IPR014729">
    <property type="entry name" value="Rossmann-like_a/b/a_fold"/>
</dbReference>
<dbReference type="NCBIfam" id="TIGR00032">
    <property type="entry name" value="argG"/>
    <property type="match status" value="1"/>
</dbReference>
<evidence type="ECO:0000256" key="6">
    <source>
        <dbReference type="ARBA" id="ARBA00022605"/>
    </source>
</evidence>
<dbReference type="Pfam" id="PF20979">
    <property type="entry name" value="Arginosuc_syn_C"/>
    <property type="match status" value="1"/>
</dbReference>
<dbReference type="InterPro" id="IPR048267">
    <property type="entry name" value="Arginosuc_syn_N"/>
</dbReference>
<dbReference type="UniPathway" id="UPA00068">
    <property type="reaction ID" value="UER00113"/>
</dbReference>
<reference evidence="12" key="1">
    <citation type="submission" date="2015-07" db="EMBL/GenBank/DDBJ databases">
        <title>Draft genome sequence of a Pseudoalteromonas rubra strain, OCN096, isolated from Kaneohe Bay, Oahu, Hawaii.</title>
        <authorList>
            <person name="Beurmann S."/>
            <person name="Ushijima B."/>
            <person name="Belcaid M."/>
            <person name="Callahan S.M."/>
            <person name="Aeby G.S."/>
        </authorList>
    </citation>
    <scope>NUCLEOTIDE SEQUENCE [LARGE SCALE GENOMIC DNA]</scope>
    <source>
        <strain evidence="12">OCN096</strain>
    </source>
</reference>
<evidence type="ECO:0000256" key="7">
    <source>
        <dbReference type="ARBA" id="ARBA00022741"/>
    </source>
</evidence>
<feature type="domain" description="Arginosuccinate synthase-like N-terminal" evidence="9">
    <location>
        <begin position="1"/>
        <end position="67"/>
    </location>
</feature>
<proteinExistence type="predicted"/>
<dbReference type="GO" id="GO:0006526">
    <property type="term" value="P:L-arginine biosynthetic process"/>
    <property type="evidence" value="ECO:0007669"/>
    <property type="project" value="UniProtKB-UniPathway"/>
</dbReference>
<dbReference type="EC" id="6.3.4.5" evidence="3"/>
<evidence type="ECO:0000259" key="9">
    <source>
        <dbReference type="Pfam" id="PF00764"/>
    </source>
</evidence>
<dbReference type="CDD" id="cd01999">
    <property type="entry name" value="ASS"/>
    <property type="match status" value="1"/>
</dbReference>
<sequence>KAQVEIARKVGADALSHGCTGKGNDQVRFESCFAALAPDLAVIAPWREWSLSSRESLLDYLAERNIPCAASATKIYSRDANAWHISHEGGELEDPWNQPSDQVWTWTASPEQAPNEAELVSVQIESGQVVAVNGQALTPYHCLLTLNEIAAKHGVGRIDIVENRLVGMKSRGCYETPGGTVMVAALQAIDELVLDKASRKWKETVASEFAHLVYDGRWFTPLKDSLLAAAQSLAQVATGEVVLKLYKGQVSAVQKRSENSLYSEDFATFGEDDVYDQSHAEGFIRLFSLSSRISALNKQKSVK</sequence>
<dbReference type="GO" id="GO:0004055">
    <property type="term" value="F:argininosuccinate synthase activity"/>
    <property type="evidence" value="ECO:0007669"/>
    <property type="project" value="UniProtKB-EC"/>
</dbReference>
<dbReference type="Gene3D" id="1.20.5.470">
    <property type="entry name" value="Single helix bin"/>
    <property type="match status" value="1"/>
</dbReference>
<evidence type="ECO:0000256" key="3">
    <source>
        <dbReference type="ARBA" id="ARBA00012286"/>
    </source>
</evidence>
<dbReference type="InterPro" id="IPR048268">
    <property type="entry name" value="Arginosuc_syn_C"/>
</dbReference>
<comment type="subunit">
    <text evidence="2">Homotetramer.</text>
</comment>
<name>A0A0L0EWJ0_9GAMM</name>
<comment type="pathway">
    <text evidence="1">Amino-acid biosynthesis; L-arginine biosynthesis; L-arginine from L-ornithine and carbamoyl phosphate: step 2/3.</text>
</comment>
<dbReference type="FunFam" id="3.90.1260.10:FF:000007">
    <property type="entry name" value="Argininosuccinate synthase"/>
    <property type="match status" value="1"/>
</dbReference>
<dbReference type="SUPFAM" id="SSF52402">
    <property type="entry name" value="Adenine nucleotide alpha hydrolases-like"/>
    <property type="match status" value="1"/>
</dbReference>
<evidence type="ECO:0000313" key="12">
    <source>
        <dbReference type="Proteomes" id="UP000036850"/>
    </source>
</evidence>
<dbReference type="InterPro" id="IPR001518">
    <property type="entry name" value="Arginosuc_synth"/>
</dbReference>
<dbReference type="InterPro" id="IPR024074">
    <property type="entry name" value="AS_cat/multimer_dom_body"/>
</dbReference>
<evidence type="ECO:0000313" key="11">
    <source>
        <dbReference type="EMBL" id="KNC68816.1"/>
    </source>
</evidence>
<feature type="domain" description="Arginosuccinate synthase C-terminal" evidence="10">
    <location>
        <begin position="76"/>
        <end position="293"/>
    </location>
</feature>
<organism evidence="11 12">
    <name type="scientific">Pseudoalteromonas rubra</name>
    <dbReference type="NCBI Taxonomy" id="43658"/>
    <lineage>
        <taxon>Bacteria</taxon>
        <taxon>Pseudomonadati</taxon>
        <taxon>Pseudomonadota</taxon>
        <taxon>Gammaproteobacteria</taxon>
        <taxon>Alteromonadales</taxon>
        <taxon>Pseudoalteromonadaceae</taxon>
        <taxon>Pseudoalteromonas</taxon>
    </lineage>
</organism>
<dbReference type="SUPFAM" id="SSF69864">
    <property type="entry name" value="Argininosuccinate synthetase, C-terminal domain"/>
    <property type="match status" value="1"/>
</dbReference>
<keyword evidence="8" id="KW-0067">ATP-binding</keyword>
<dbReference type="PANTHER" id="PTHR11587">
    <property type="entry name" value="ARGININOSUCCINATE SYNTHASE"/>
    <property type="match status" value="1"/>
</dbReference>
<keyword evidence="5" id="KW-0436">Ligase</keyword>
<dbReference type="PROSITE" id="PS00565">
    <property type="entry name" value="ARGININOSUCCIN_SYN_2"/>
    <property type="match status" value="1"/>
</dbReference>
<evidence type="ECO:0000256" key="5">
    <source>
        <dbReference type="ARBA" id="ARBA00022598"/>
    </source>
</evidence>
<keyword evidence="7" id="KW-0547">Nucleotide-binding</keyword>
<evidence type="ECO:0000256" key="1">
    <source>
        <dbReference type="ARBA" id="ARBA00004967"/>
    </source>
</evidence>
<dbReference type="Gene3D" id="3.40.50.620">
    <property type="entry name" value="HUPs"/>
    <property type="match status" value="1"/>
</dbReference>
<dbReference type="GO" id="GO:0005524">
    <property type="term" value="F:ATP binding"/>
    <property type="evidence" value="ECO:0007669"/>
    <property type="project" value="UniProtKB-KW"/>
</dbReference>
<dbReference type="Pfam" id="PF00764">
    <property type="entry name" value="Arginosuc_synth"/>
    <property type="match status" value="1"/>
</dbReference>
<dbReference type="GO" id="GO:0000053">
    <property type="term" value="P:argininosuccinate metabolic process"/>
    <property type="evidence" value="ECO:0007669"/>
    <property type="project" value="TreeGrafter"/>
</dbReference>
<evidence type="ECO:0000256" key="4">
    <source>
        <dbReference type="ARBA" id="ARBA00022571"/>
    </source>
</evidence>
<keyword evidence="4" id="KW-0055">Arginine biosynthesis</keyword>
<dbReference type="Gene3D" id="3.90.1260.10">
    <property type="entry name" value="Argininosuccinate synthetase, chain A, domain 2"/>
    <property type="match status" value="1"/>
</dbReference>
<dbReference type="NCBIfam" id="NF001770">
    <property type="entry name" value="PRK00509.1"/>
    <property type="match status" value="1"/>
</dbReference>
<dbReference type="EMBL" id="LFZX01000009">
    <property type="protein sequence ID" value="KNC68816.1"/>
    <property type="molecule type" value="Genomic_DNA"/>
</dbReference>
<dbReference type="GO" id="GO:0000050">
    <property type="term" value="P:urea cycle"/>
    <property type="evidence" value="ECO:0007669"/>
    <property type="project" value="TreeGrafter"/>
</dbReference>